<dbReference type="Gene3D" id="3.30.450.190">
    <property type="match status" value="1"/>
</dbReference>
<reference evidence="2" key="2">
    <citation type="journal article" date="2006" name="PLoS Pathog.">
        <title>New perspectives on host-parasite interplay by comparative transcriptomic and proteomic analyses of Schistosoma japonicum.</title>
        <authorList>
            <person name="Liu F."/>
            <person name="Lu J."/>
            <person name="Hu W."/>
            <person name="Wang S.Y."/>
            <person name="Cui S.J."/>
            <person name="Chi M."/>
            <person name="Yan Q."/>
            <person name="Wang X.R."/>
            <person name="Song H.D."/>
            <person name="Xu X.N."/>
            <person name="Wang J.J."/>
            <person name="Zhang X.L."/>
            <person name="Zhang X."/>
            <person name="Wang Z.Q."/>
            <person name="Xue C.L."/>
            <person name="Brindley P.J."/>
            <person name="McManus D.P."/>
            <person name="Yang P.Y."/>
            <person name="Feng Z."/>
            <person name="Chen Z."/>
            <person name="Han Z.G."/>
        </authorList>
    </citation>
    <scope>NUCLEOTIDE SEQUENCE</scope>
</reference>
<reference evidence="2" key="1">
    <citation type="submission" date="2004-11" db="EMBL/GenBank/DDBJ databases">
        <title>The full-length cDNA sequences of Schistosoma japonicum genes.</title>
        <authorList>
            <person name="Han Z."/>
        </authorList>
    </citation>
    <scope>NUCLEOTIDE SEQUENCE</scope>
</reference>
<evidence type="ECO:0000256" key="1">
    <source>
        <dbReference type="SAM" id="MobiDB-lite"/>
    </source>
</evidence>
<feature type="region of interest" description="Disordered" evidence="1">
    <location>
        <begin position="64"/>
        <end position="112"/>
    </location>
</feature>
<feature type="compositionally biased region" description="Basic and acidic residues" evidence="1">
    <location>
        <begin position="97"/>
        <end position="112"/>
    </location>
</feature>
<proteinExistence type="evidence at transcript level"/>
<evidence type="ECO:0000313" key="2">
    <source>
        <dbReference type="EMBL" id="AAW27194.1"/>
    </source>
</evidence>
<dbReference type="EMBL" id="AY815462">
    <property type="protein sequence ID" value="AAW27194.1"/>
    <property type="molecule type" value="mRNA"/>
</dbReference>
<dbReference type="AlphaFoldDB" id="Q5DAG2"/>
<name>Q5DAG2_SCHJA</name>
<protein>
    <submittedName>
        <fullName evidence="2">SJCHGC03284 protein</fullName>
    </submittedName>
</protein>
<accession>Q5DAG2</accession>
<sequence length="112" mass="12811">MIEHVISRGINQYMALLCLMYEESLEKMGLIEFNFCVIKKALQQMLELNQQHAKRELAAMLVHQPSSNLIPEDEEPANELNSSGKDDDEQEVSDGESGYKNRTVREESNIIL</sequence>
<organism evidence="2">
    <name type="scientific">Schistosoma japonicum</name>
    <name type="common">Blood fluke</name>
    <dbReference type="NCBI Taxonomy" id="6182"/>
    <lineage>
        <taxon>Eukaryota</taxon>
        <taxon>Metazoa</taxon>
        <taxon>Spiralia</taxon>
        <taxon>Lophotrochozoa</taxon>
        <taxon>Platyhelminthes</taxon>
        <taxon>Trematoda</taxon>
        <taxon>Digenea</taxon>
        <taxon>Strigeidida</taxon>
        <taxon>Schistosomatoidea</taxon>
        <taxon>Schistosomatidae</taxon>
        <taxon>Schistosoma</taxon>
    </lineage>
</organism>